<keyword evidence="11" id="KW-1185">Reference proteome</keyword>
<gene>
    <name evidence="10" type="primary">zwf_1</name>
    <name evidence="6" type="synonym">zwf</name>
    <name evidence="10" type="ORF">GCM10008932_09200</name>
</gene>
<dbReference type="SUPFAM" id="SSF51735">
    <property type="entry name" value="NAD(P)-binding Rossmann-fold domains"/>
    <property type="match status" value="1"/>
</dbReference>
<evidence type="ECO:0000256" key="4">
    <source>
        <dbReference type="ARBA" id="ARBA00023002"/>
    </source>
</evidence>
<sequence length="476" mass="55156">MSKEQTGGIIVLFGGTGDLAESMIFPALHQLFKQEKFSDHFALVGVSRKDMSDQEYRDYAREAVVNEEEENNINEEFFKHLFYQSADNTELDDFEKLSETIQKAADEFDTDSSYIYYYSLPPSLYDETTTNLKKSGILDLEGSHRVAVEKPFGESLESSKDYYELFEKAFKPEEIYLVDHFLGMDSLQNILATRYYNPFLEAIWNRDYIEHVQISLPEDFSIGARGSFYDENGALLDMFQNHILQILSFVAMDLPDEMEEDKINKKKLDLFKHIPEFKAEDVKEKVARGQYDSYREEEDVPEDSLTESYIAIELEIDKERWRDVPFYVRTGKSLAENHMTVDVLLKMPYDVSVSEQPRLTFSIQPQVGLSILMNQNHSGKAEEVVKTVLGPDKETMESVYIPEPYENVLADILKGSKRHLSTFEQVKEQWRITDSIKNGMENLPDPSFPNYETGSKGPKEADELLEKNNHSWIYRE</sequence>
<dbReference type="PANTHER" id="PTHR23429">
    <property type="entry name" value="GLUCOSE-6-PHOSPHATE 1-DEHYDROGENASE G6PD"/>
    <property type="match status" value="1"/>
</dbReference>
<keyword evidence="5 6" id="KW-0119">Carbohydrate metabolism</keyword>
<evidence type="ECO:0000256" key="5">
    <source>
        <dbReference type="ARBA" id="ARBA00023277"/>
    </source>
</evidence>
<proteinExistence type="inferred from homology"/>
<dbReference type="InterPro" id="IPR022675">
    <property type="entry name" value="G6P_DH_C"/>
</dbReference>
<comment type="function">
    <text evidence="6">Catalyzes the oxidation of glucose 6-phosphate to 6-phosphogluconolactone.</text>
</comment>
<feature type="region of interest" description="Disordered" evidence="7">
    <location>
        <begin position="438"/>
        <end position="463"/>
    </location>
</feature>
<keyword evidence="4 6" id="KW-0560">Oxidoreductase</keyword>
<feature type="binding site" evidence="6">
    <location>
        <position position="48"/>
    </location>
    <ligand>
        <name>NADP(+)</name>
        <dbReference type="ChEBI" id="CHEBI:58349"/>
    </ligand>
</feature>
<comment type="caution">
    <text evidence="10">The sequence shown here is derived from an EMBL/GenBank/DDBJ whole genome shotgun (WGS) entry which is preliminary data.</text>
</comment>
<dbReference type="PRINTS" id="PR00079">
    <property type="entry name" value="G6PDHDRGNASE"/>
</dbReference>
<dbReference type="Pfam" id="PF00479">
    <property type="entry name" value="G6PD_N"/>
    <property type="match status" value="1"/>
</dbReference>
<organism evidence="10 11">
    <name type="scientific">Alkalibacterium iburiense</name>
    <dbReference type="NCBI Taxonomy" id="290589"/>
    <lineage>
        <taxon>Bacteria</taxon>
        <taxon>Bacillati</taxon>
        <taxon>Bacillota</taxon>
        <taxon>Bacilli</taxon>
        <taxon>Lactobacillales</taxon>
        <taxon>Carnobacteriaceae</taxon>
        <taxon>Alkalibacterium</taxon>
    </lineage>
</organism>
<keyword evidence="2 6" id="KW-0313">Glucose metabolism</keyword>
<comment type="caution">
    <text evidence="6">Lacks conserved residue(s) required for the propagation of feature annotation.</text>
</comment>
<dbReference type="EMBL" id="BAAACW010000055">
    <property type="protein sequence ID" value="GAA0358633.1"/>
    <property type="molecule type" value="Genomic_DNA"/>
</dbReference>
<dbReference type="RefSeq" id="WP_343754433.1">
    <property type="nucleotide sequence ID" value="NZ_BAAACW010000055.1"/>
</dbReference>
<evidence type="ECO:0000256" key="3">
    <source>
        <dbReference type="ARBA" id="ARBA00022857"/>
    </source>
</evidence>
<feature type="binding site" evidence="6">
    <location>
        <position position="218"/>
    </location>
    <ligand>
        <name>substrate</name>
    </ligand>
</feature>
<evidence type="ECO:0000313" key="11">
    <source>
        <dbReference type="Proteomes" id="UP001501166"/>
    </source>
</evidence>
<dbReference type="InterPro" id="IPR036291">
    <property type="entry name" value="NAD(P)-bd_dom_sf"/>
</dbReference>
<name>A0ABN0XA96_9LACT</name>
<comment type="pathway">
    <text evidence="1 6">Carbohydrate degradation; pentose phosphate pathway; D-ribulose 5-phosphate from D-glucose 6-phosphate (oxidative stage): step 1/3.</text>
</comment>
<dbReference type="Gene3D" id="3.40.50.720">
    <property type="entry name" value="NAD(P)-binding Rossmann-like Domain"/>
    <property type="match status" value="1"/>
</dbReference>
<feature type="active site" description="Proton acceptor" evidence="6">
    <location>
        <position position="242"/>
    </location>
</feature>
<reference evidence="10 11" key="1">
    <citation type="journal article" date="2019" name="Int. J. Syst. Evol. Microbiol.">
        <title>The Global Catalogue of Microorganisms (GCM) 10K type strain sequencing project: providing services to taxonomists for standard genome sequencing and annotation.</title>
        <authorList>
            <consortium name="The Broad Institute Genomics Platform"/>
            <consortium name="The Broad Institute Genome Sequencing Center for Infectious Disease"/>
            <person name="Wu L."/>
            <person name="Ma J."/>
        </authorList>
    </citation>
    <scope>NUCLEOTIDE SEQUENCE [LARGE SCALE GENOMIC DNA]</scope>
    <source>
        <strain evidence="10 11">JCM 12662</strain>
    </source>
</reference>
<evidence type="ECO:0000313" key="10">
    <source>
        <dbReference type="EMBL" id="GAA0358633.1"/>
    </source>
</evidence>
<accession>A0ABN0XA96</accession>
<dbReference type="PIRSF" id="PIRSF000110">
    <property type="entry name" value="G6PD"/>
    <property type="match status" value="1"/>
</dbReference>
<dbReference type="Pfam" id="PF02781">
    <property type="entry name" value="G6PD_C"/>
    <property type="match status" value="1"/>
</dbReference>
<feature type="domain" description="Glucose-6-phosphate dehydrogenase NAD-binding" evidence="8">
    <location>
        <begin position="11"/>
        <end position="189"/>
    </location>
</feature>
<dbReference type="InterPro" id="IPR022674">
    <property type="entry name" value="G6P_DH_NAD-bd"/>
</dbReference>
<protein>
    <recommendedName>
        <fullName evidence="6">Glucose-6-phosphate 1-dehydrogenase</fullName>
        <shortName evidence="6">G6PD</shortName>
        <ecNumber evidence="6">1.1.1.49</ecNumber>
    </recommendedName>
</protein>
<evidence type="ECO:0000256" key="1">
    <source>
        <dbReference type="ARBA" id="ARBA00004937"/>
    </source>
</evidence>
<dbReference type="InterPro" id="IPR001282">
    <property type="entry name" value="G6P_DH"/>
</dbReference>
<dbReference type="Gene3D" id="3.30.360.10">
    <property type="entry name" value="Dihydrodipicolinate Reductase, domain 2"/>
    <property type="match status" value="1"/>
</dbReference>
<evidence type="ECO:0000259" key="9">
    <source>
        <dbReference type="Pfam" id="PF02781"/>
    </source>
</evidence>
<dbReference type="HAMAP" id="MF_00966">
    <property type="entry name" value="G6PD"/>
    <property type="match status" value="1"/>
</dbReference>
<feature type="binding site" evidence="6">
    <location>
        <position position="237"/>
    </location>
    <ligand>
        <name>substrate</name>
    </ligand>
</feature>
<feature type="domain" description="Glucose-6-phosphate dehydrogenase C-terminal" evidence="9">
    <location>
        <begin position="191"/>
        <end position="472"/>
    </location>
</feature>
<dbReference type="Proteomes" id="UP001501166">
    <property type="component" value="Unassembled WGS sequence"/>
</dbReference>
<evidence type="ECO:0000259" key="8">
    <source>
        <dbReference type="Pfam" id="PF00479"/>
    </source>
</evidence>
<dbReference type="PANTHER" id="PTHR23429:SF0">
    <property type="entry name" value="GLUCOSE-6-PHOSPHATE 1-DEHYDROGENASE"/>
    <property type="match status" value="1"/>
</dbReference>
<dbReference type="EC" id="1.1.1.49" evidence="6"/>
<evidence type="ECO:0000256" key="7">
    <source>
        <dbReference type="SAM" id="MobiDB-lite"/>
    </source>
</evidence>
<dbReference type="SUPFAM" id="SSF55347">
    <property type="entry name" value="Glyceraldehyde-3-phosphate dehydrogenase-like, C-terminal domain"/>
    <property type="match status" value="1"/>
</dbReference>
<comment type="catalytic activity">
    <reaction evidence="6">
        <text>D-glucose 6-phosphate + NADP(+) = 6-phospho-D-glucono-1,5-lactone + NADPH + H(+)</text>
        <dbReference type="Rhea" id="RHEA:15841"/>
        <dbReference type="ChEBI" id="CHEBI:15378"/>
        <dbReference type="ChEBI" id="CHEBI:57783"/>
        <dbReference type="ChEBI" id="CHEBI:57955"/>
        <dbReference type="ChEBI" id="CHEBI:58349"/>
        <dbReference type="ChEBI" id="CHEBI:61548"/>
        <dbReference type="EC" id="1.1.1.49"/>
    </reaction>
</comment>
<feature type="binding site" evidence="6">
    <location>
        <position position="332"/>
    </location>
    <ligand>
        <name>substrate</name>
    </ligand>
</feature>
<dbReference type="NCBIfam" id="TIGR00871">
    <property type="entry name" value="zwf"/>
    <property type="match status" value="1"/>
</dbReference>
<evidence type="ECO:0000256" key="2">
    <source>
        <dbReference type="ARBA" id="ARBA00022526"/>
    </source>
</evidence>
<evidence type="ECO:0000256" key="6">
    <source>
        <dbReference type="HAMAP-Rule" id="MF_00966"/>
    </source>
</evidence>
<comment type="similarity">
    <text evidence="6">Belongs to the glucose-6-phosphate dehydrogenase family.</text>
</comment>
<feature type="binding site" evidence="6">
    <location>
        <position position="150"/>
    </location>
    <ligand>
        <name>NADP(+)</name>
        <dbReference type="ChEBI" id="CHEBI:58349"/>
    </ligand>
</feature>
<feature type="binding site" evidence="6">
    <location>
        <position position="180"/>
    </location>
    <ligand>
        <name>substrate</name>
    </ligand>
</feature>
<keyword evidence="3 6" id="KW-0521">NADP</keyword>